<protein>
    <submittedName>
        <fullName evidence="3">Uncharacterized protein</fullName>
    </submittedName>
</protein>
<name>A0AAD5R1Q4_PARTN</name>
<feature type="non-terminal residue" evidence="3">
    <location>
        <position position="184"/>
    </location>
</feature>
<reference evidence="3" key="1">
    <citation type="submission" date="2021-06" db="EMBL/GenBank/DDBJ databases">
        <title>Parelaphostrongylus tenuis whole genome reference sequence.</title>
        <authorList>
            <person name="Garwood T.J."/>
            <person name="Larsen P.A."/>
            <person name="Fountain-Jones N.M."/>
            <person name="Garbe J.R."/>
            <person name="Macchietto M.G."/>
            <person name="Kania S.A."/>
            <person name="Gerhold R.W."/>
            <person name="Richards J.E."/>
            <person name="Wolf T.M."/>
        </authorList>
    </citation>
    <scope>NUCLEOTIDE SEQUENCE</scope>
    <source>
        <strain evidence="3">MNPRO001-30</strain>
        <tissue evidence="3">Meninges</tissue>
    </source>
</reference>
<keyword evidence="4" id="KW-1185">Reference proteome</keyword>
<feature type="region of interest" description="Disordered" evidence="2">
    <location>
        <begin position="1"/>
        <end position="49"/>
    </location>
</feature>
<comment type="similarity">
    <text evidence="1">Belongs to the histone H3 family.</text>
</comment>
<sequence>RKRKADTLTPHESSGTFTEAEPPLLELPATGRSSMSNTTSSTPGKVHPTTRVRVSNGSLTRQNPVRVIHEKRLYMWTYEGCNHPGYRSSKLGVIECKSGLHANSGEMDGLVSHECKIVRTFTGQDHQALSSAKKTVLKSTGGKAPQKRLATNAARKSAPAMPGVRKPRRYRPKPSPFVRFASTR</sequence>
<evidence type="ECO:0000256" key="2">
    <source>
        <dbReference type="SAM" id="MobiDB-lite"/>
    </source>
</evidence>
<dbReference type="EMBL" id="JAHQIW010006000">
    <property type="protein sequence ID" value="KAJ1367773.1"/>
    <property type="molecule type" value="Genomic_DNA"/>
</dbReference>
<dbReference type="Gene3D" id="1.10.20.10">
    <property type="entry name" value="Histone, subunit A"/>
    <property type="match status" value="1"/>
</dbReference>
<gene>
    <name evidence="3" type="ORF">KIN20_028762</name>
</gene>
<dbReference type="PRINTS" id="PR00622">
    <property type="entry name" value="HISTONEH3"/>
</dbReference>
<dbReference type="InterPro" id="IPR009072">
    <property type="entry name" value="Histone-fold"/>
</dbReference>
<dbReference type="Proteomes" id="UP001196413">
    <property type="component" value="Unassembled WGS sequence"/>
</dbReference>
<accession>A0AAD5R1Q4</accession>
<feature type="compositionally biased region" description="Polar residues" evidence="2">
    <location>
        <begin position="31"/>
        <end position="43"/>
    </location>
</feature>
<dbReference type="GO" id="GO:0003677">
    <property type="term" value="F:DNA binding"/>
    <property type="evidence" value="ECO:0007669"/>
    <property type="project" value="InterPro"/>
</dbReference>
<evidence type="ECO:0000313" key="4">
    <source>
        <dbReference type="Proteomes" id="UP001196413"/>
    </source>
</evidence>
<evidence type="ECO:0000313" key="3">
    <source>
        <dbReference type="EMBL" id="KAJ1367773.1"/>
    </source>
</evidence>
<dbReference type="GO" id="GO:0046982">
    <property type="term" value="F:protein heterodimerization activity"/>
    <property type="evidence" value="ECO:0007669"/>
    <property type="project" value="InterPro"/>
</dbReference>
<proteinExistence type="inferred from homology"/>
<dbReference type="GO" id="GO:0030527">
    <property type="term" value="F:structural constituent of chromatin"/>
    <property type="evidence" value="ECO:0007669"/>
    <property type="project" value="InterPro"/>
</dbReference>
<dbReference type="GO" id="GO:0000786">
    <property type="term" value="C:nucleosome"/>
    <property type="evidence" value="ECO:0007669"/>
    <property type="project" value="InterPro"/>
</dbReference>
<organism evidence="3 4">
    <name type="scientific">Parelaphostrongylus tenuis</name>
    <name type="common">Meningeal worm</name>
    <dbReference type="NCBI Taxonomy" id="148309"/>
    <lineage>
        <taxon>Eukaryota</taxon>
        <taxon>Metazoa</taxon>
        <taxon>Ecdysozoa</taxon>
        <taxon>Nematoda</taxon>
        <taxon>Chromadorea</taxon>
        <taxon>Rhabditida</taxon>
        <taxon>Rhabditina</taxon>
        <taxon>Rhabditomorpha</taxon>
        <taxon>Strongyloidea</taxon>
        <taxon>Metastrongylidae</taxon>
        <taxon>Parelaphostrongylus</taxon>
    </lineage>
</organism>
<evidence type="ECO:0000256" key="1">
    <source>
        <dbReference type="ARBA" id="ARBA00010343"/>
    </source>
</evidence>
<feature type="region of interest" description="Disordered" evidence="2">
    <location>
        <begin position="135"/>
        <end position="184"/>
    </location>
</feature>
<dbReference type="InterPro" id="IPR000164">
    <property type="entry name" value="Histone_H3/CENP-A"/>
</dbReference>
<comment type="caution">
    <text evidence="3">The sequence shown here is derived from an EMBL/GenBank/DDBJ whole genome shotgun (WGS) entry which is preliminary data.</text>
</comment>
<dbReference type="AlphaFoldDB" id="A0AAD5R1Q4"/>